<dbReference type="InterPro" id="IPR036390">
    <property type="entry name" value="WH_DNA-bd_sf"/>
</dbReference>
<accession>A0A840G6G6</accession>
<dbReference type="RefSeq" id="WP_153114602.1">
    <property type="nucleotide sequence ID" value="NZ_JACIGE010000002.1"/>
</dbReference>
<dbReference type="InterPro" id="IPR050707">
    <property type="entry name" value="HTH_MetabolicPath_Reg"/>
</dbReference>
<dbReference type="PANTHER" id="PTHR30136">
    <property type="entry name" value="HELIX-TURN-HELIX TRANSCRIPTIONAL REGULATOR, ICLR FAMILY"/>
    <property type="match status" value="1"/>
</dbReference>
<dbReference type="Pfam" id="PF09339">
    <property type="entry name" value="HTH_IclR"/>
    <property type="match status" value="1"/>
</dbReference>
<dbReference type="GO" id="GO:0003700">
    <property type="term" value="F:DNA-binding transcription factor activity"/>
    <property type="evidence" value="ECO:0007669"/>
    <property type="project" value="TreeGrafter"/>
</dbReference>
<dbReference type="AlphaFoldDB" id="A0A840G6G6"/>
<evidence type="ECO:0000313" key="3">
    <source>
        <dbReference type="Proteomes" id="UP000587070"/>
    </source>
</evidence>
<protein>
    <submittedName>
        <fullName evidence="2">DNA-binding IclR family transcriptional regulator</fullName>
    </submittedName>
</protein>
<gene>
    <name evidence="2" type="ORF">GGD90_000897</name>
</gene>
<dbReference type="PANTHER" id="PTHR30136:SF35">
    <property type="entry name" value="HTH-TYPE TRANSCRIPTIONAL REGULATOR RV1719"/>
    <property type="match status" value="1"/>
</dbReference>
<dbReference type="Proteomes" id="UP000587070">
    <property type="component" value="Unassembled WGS sequence"/>
</dbReference>
<dbReference type="GO" id="GO:0003677">
    <property type="term" value="F:DNA binding"/>
    <property type="evidence" value="ECO:0007669"/>
    <property type="project" value="UniProtKB-KW"/>
</dbReference>
<keyword evidence="2" id="KW-0238">DNA-binding</keyword>
<feature type="domain" description="HTH iclR-type" evidence="1">
    <location>
        <begin position="11"/>
        <end position="61"/>
    </location>
</feature>
<keyword evidence="3" id="KW-1185">Reference proteome</keyword>
<dbReference type="InterPro" id="IPR005471">
    <property type="entry name" value="Tscrpt_reg_IclR_N"/>
</dbReference>
<dbReference type="InterPro" id="IPR036388">
    <property type="entry name" value="WH-like_DNA-bd_sf"/>
</dbReference>
<evidence type="ECO:0000313" key="2">
    <source>
        <dbReference type="EMBL" id="MBB4246540.1"/>
    </source>
</evidence>
<dbReference type="OrthoDB" id="8796570at2"/>
<name>A0A840G6G6_RHOTE</name>
<evidence type="ECO:0000259" key="1">
    <source>
        <dbReference type="Pfam" id="PF09339"/>
    </source>
</evidence>
<reference evidence="2 3" key="1">
    <citation type="submission" date="2020-08" db="EMBL/GenBank/DDBJ databases">
        <title>Genome sequencing of Purple Non-Sulfur Bacteria from various extreme environments.</title>
        <authorList>
            <person name="Mayer M."/>
        </authorList>
    </citation>
    <scope>NUCLEOTIDE SEQUENCE [LARGE SCALE GENOMIC DNA]</scope>
    <source>
        <strain evidence="2 3">2761</strain>
    </source>
</reference>
<dbReference type="Gene3D" id="1.10.10.10">
    <property type="entry name" value="Winged helix-like DNA-binding domain superfamily/Winged helix DNA-binding domain"/>
    <property type="match status" value="1"/>
</dbReference>
<comment type="caution">
    <text evidence="2">The sequence shown here is derived from an EMBL/GenBank/DDBJ whole genome shotgun (WGS) entry which is preliminary data.</text>
</comment>
<dbReference type="EMBL" id="JACIGE010000002">
    <property type="protein sequence ID" value="MBB4246540.1"/>
    <property type="molecule type" value="Genomic_DNA"/>
</dbReference>
<sequence>MSRDDDERGAALKVLDVLDALSAYAVNGVSNAALAKQLNLSASNITRATRLLIEKGWARKDETTGHFHPTPRMARVFGRVMADLDRADQRLAEIRHNFTRTN</sequence>
<organism evidence="2 3">
    <name type="scientific">Rhodocyclus tenuis</name>
    <name type="common">Rhodospirillum tenue</name>
    <dbReference type="NCBI Taxonomy" id="1066"/>
    <lineage>
        <taxon>Bacteria</taxon>
        <taxon>Pseudomonadati</taxon>
        <taxon>Pseudomonadota</taxon>
        <taxon>Betaproteobacteria</taxon>
        <taxon>Rhodocyclales</taxon>
        <taxon>Rhodocyclaceae</taxon>
        <taxon>Rhodocyclus</taxon>
    </lineage>
</organism>
<dbReference type="SUPFAM" id="SSF46785">
    <property type="entry name" value="Winged helix' DNA-binding domain"/>
    <property type="match status" value="1"/>
</dbReference>
<dbReference type="GO" id="GO:0045892">
    <property type="term" value="P:negative regulation of DNA-templated transcription"/>
    <property type="evidence" value="ECO:0007669"/>
    <property type="project" value="TreeGrafter"/>
</dbReference>
<proteinExistence type="predicted"/>